<feature type="compositionally biased region" description="Gly residues" evidence="1">
    <location>
        <begin position="117"/>
        <end position="128"/>
    </location>
</feature>
<dbReference type="STRING" id="1353952.A0A165F4M0"/>
<protein>
    <submittedName>
        <fullName evidence="2">Uncharacterized protein</fullName>
    </submittedName>
</protein>
<reference evidence="2 3" key="1">
    <citation type="journal article" date="2016" name="Mol. Biol. Evol.">
        <title>Comparative Genomics of Early-Diverging Mushroom-Forming Fungi Provides Insights into the Origins of Lignocellulose Decay Capabilities.</title>
        <authorList>
            <person name="Nagy L.G."/>
            <person name="Riley R."/>
            <person name="Tritt A."/>
            <person name="Adam C."/>
            <person name="Daum C."/>
            <person name="Floudas D."/>
            <person name="Sun H."/>
            <person name="Yadav J.S."/>
            <person name="Pangilinan J."/>
            <person name="Larsson K.H."/>
            <person name="Matsuura K."/>
            <person name="Barry K."/>
            <person name="Labutti K."/>
            <person name="Kuo R."/>
            <person name="Ohm R.A."/>
            <person name="Bhattacharya S.S."/>
            <person name="Shirouzu T."/>
            <person name="Yoshinaga Y."/>
            <person name="Martin F.M."/>
            <person name="Grigoriev I.V."/>
            <person name="Hibbett D.S."/>
        </authorList>
    </citation>
    <scope>NUCLEOTIDE SEQUENCE [LARGE SCALE GENOMIC DNA]</scope>
    <source>
        <strain evidence="2 3">HHB12733</strain>
    </source>
</reference>
<proteinExistence type="predicted"/>
<keyword evidence="3" id="KW-1185">Reference proteome</keyword>
<gene>
    <name evidence="2" type="ORF">CALCODRAFT_454659</name>
</gene>
<feature type="region of interest" description="Disordered" evidence="1">
    <location>
        <begin position="34"/>
        <end position="84"/>
    </location>
</feature>
<sequence length="199" mass="21842">MSMQEVEVTNFTPHILRSKTPEVSEKMALYFESMRGTTPDPPQSVHSGEDIARSERSVPVYPSRGYDNGYYTSGADPGYTMLPPEMRREDSAMRLEREVFGDDHHASSDYLRSATGRNGGNGAAGGGRRSVAGSRVQGEDGHIGPRPGRDGSYFGGDDGHGPQRVREEVRNGWDDQVRRQFARPGRSTCRVQGVAHSSP</sequence>
<dbReference type="AlphaFoldDB" id="A0A165F4M0"/>
<name>A0A165F4M0_9BASI</name>
<feature type="region of interest" description="Disordered" evidence="1">
    <location>
        <begin position="101"/>
        <end position="199"/>
    </location>
</feature>
<dbReference type="InParanoid" id="A0A165F4M0"/>
<accession>A0A165F4M0</accession>
<evidence type="ECO:0000313" key="3">
    <source>
        <dbReference type="Proteomes" id="UP000076842"/>
    </source>
</evidence>
<evidence type="ECO:0000256" key="1">
    <source>
        <dbReference type="SAM" id="MobiDB-lite"/>
    </source>
</evidence>
<feature type="compositionally biased region" description="Basic and acidic residues" evidence="1">
    <location>
        <begin position="137"/>
        <end position="149"/>
    </location>
</feature>
<organism evidence="2 3">
    <name type="scientific">Calocera cornea HHB12733</name>
    <dbReference type="NCBI Taxonomy" id="1353952"/>
    <lineage>
        <taxon>Eukaryota</taxon>
        <taxon>Fungi</taxon>
        <taxon>Dikarya</taxon>
        <taxon>Basidiomycota</taxon>
        <taxon>Agaricomycotina</taxon>
        <taxon>Dacrymycetes</taxon>
        <taxon>Dacrymycetales</taxon>
        <taxon>Dacrymycetaceae</taxon>
        <taxon>Calocera</taxon>
    </lineage>
</organism>
<feature type="compositionally biased region" description="Basic and acidic residues" evidence="1">
    <location>
        <begin position="157"/>
        <end position="178"/>
    </location>
</feature>
<evidence type="ECO:0000313" key="2">
    <source>
        <dbReference type="EMBL" id="KZT56177.1"/>
    </source>
</evidence>
<dbReference type="EMBL" id="KV423982">
    <property type="protein sequence ID" value="KZT56177.1"/>
    <property type="molecule type" value="Genomic_DNA"/>
</dbReference>
<feature type="compositionally biased region" description="Basic and acidic residues" evidence="1">
    <location>
        <begin position="47"/>
        <end position="56"/>
    </location>
</feature>
<dbReference type="Proteomes" id="UP000076842">
    <property type="component" value="Unassembled WGS sequence"/>
</dbReference>
<dbReference type="OrthoDB" id="10558600at2759"/>